<dbReference type="eggNOG" id="COG0456">
    <property type="taxonomic scope" value="Bacteria"/>
</dbReference>
<organism evidence="4 5">
    <name type="scientific">Corynebacterium glyciniphilum AJ 3170</name>
    <dbReference type="NCBI Taxonomy" id="1404245"/>
    <lineage>
        <taxon>Bacteria</taxon>
        <taxon>Bacillati</taxon>
        <taxon>Actinomycetota</taxon>
        <taxon>Actinomycetes</taxon>
        <taxon>Mycobacteriales</taxon>
        <taxon>Corynebacteriaceae</taxon>
        <taxon>Corynebacterium</taxon>
    </lineage>
</organism>
<dbReference type="Gene3D" id="3.40.630.30">
    <property type="match status" value="1"/>
</dbReference>
<feature type="domain" description="N-acetyltransferase" evidence="3">
    <location>
        <begin position="13"/>
        <end position="149"/>
    </location>
</feature>
<dbReference type="RefSeq" id="WP_038547529.1">
    <property type="nucleotide sequence ID" value="NZ_CP006842.1"/>
</dbReference>
<evidence type="ECO:0000259" key="3">
    <source>
        <dbReference type="PROSITE" id="PS51186"/>
    </source>
</evidence>
<dbReference type="OrthoDB" id="9788300at2"/>
<dbReference type="KEGG" id="cgy:CGLY_06315"/>
<name>X5EAP4_9CORY</name>
<evidence type="ECO:0000313" key="5">
    <source>
        <dbReference type="Proteomes" id="UP000023703"/>
    </source>
</evidence>
<dbReference type="PROSITE" id="PS51186">
    <property type="entry name" value="GNAT"/>
    <property type="match status" value="1"/>
</dbReference>
<dbReference type="STRING" id="1404245.CGLY_06315"/>
<accession>X5EAP4</accession>
<sequence length="150" mass="16367">MDSTSLRPCRGAYEYPTLVGIWRSAVDATHDFLADADRDAIESALAAEYFPQVQLTVAELGGVPVGFAGTNERNLEMLFVDAAVRGNGVGGLLLDNVLAVHGVRRVDVNEQNAQAVAFYRRRGFTVTGRDDYDDAGRPYPVLHMSWSAPH</sequence>
<reference evidence="4 5" key="1">
    <citation type="journal article" date="2015" name="Int. J. Syst. Evol. Microbiol.">
        <title>Revisiting Corynebacterium glyciniphilum (ex Kubota et al., 1972) sp. nov., nom. rev., isolated from putrefied banana.</title>
        <authorList>
            <person name="Al-Dilaimi A."/>
            <person name="Bednarz H."/>
            <person name="Lomker A."/>
            <person name="Niehaus K."/>
            <person name="Kalinowski J."/>
            <person name="Ruckert C."/>
        </authorList>
    </citation>
    <scope>NUCLEOTIDE SEQUENCE [LARGE SCALE GENOMIC DNA]</scope>
    <source>
        <strain evidence="4">AJ 3170</strain>
    </source>
</reference>
<dbReference type="Proteomes" id="UP000023703">
    <property type="component" value="Chromosome"/>
</dbReference>
<evidence type="ECO:0000256" key="2">
    <source>
        <dbReference type="ARBA" id="ARBA00023315"/>
    </source>
</evidence>
<dbReference type="InterPro" id="IPR016181">
    <property type="entry name" value="Acyl_CoA_acyltransferase"/>
</dbReference>
<dbReference type="AlphaFoldDB" id="X5EAP4"/>
<proteinExistence type="predicted"/>
<dbReference type="NCBIfam" id="NF007807">
    <property type="entry name" value="PRK10514.1"/>
    <property type="match status" value="1"/>
</dbReference>
<keyword evidence="5" id="KW-1185">Reference proteome</keyword>
<dbReference type="EMBL" id="CP006842">
    <property type="protein sequence ID" value="AHW63711.1"/>
    <property type="molecule type" value="Genomic_DNA"/>
</dbReference>
<evidence type="ECO:0000256" key="1">
    <source>
        <dbReference type="ARBA" id="ARBA00022679"/>
    </source>
</evidence>
<dbReference type="Pfam" id="PF13673">
    <property type="entry name" value="Acetyltransf_10"/>
    <property type="match status" value="1"/>
</dbReference>
<gene>
    <name evidence="4" type="ORF">CGLY_06315</name>
</gene>
<dbReference type="PANTHER" id="PTHR43800:SF1">
    <property type="entry name" value="PEPTIDYL-LYSINE N-ACETYLTRANSFERASE YJAB"/>
    <property type="match status" value="1"/>
</dbReference>
<evidence type="ECO:0000313" key="4">
    <source>
        <dbReference type="EMBL" id="AHW63711.1"/>
    </source>
</evidence>
<keyword evidence="1" id="KW-0808">Transferase</keyword>
<dbReference type="SUPFAM" id="SSF55729">
    <property type="entry name" value="Acyl-CoA N-acyltransferases (Nat)"/>
    <property type="match status" value="1"/>
</dbReference>
<protein>
    <recommendedName>
        <fullName evidence="3">N-acetyltransferase domain-containing protein</fullName>
    </recommendedName>
</protein>
<dbReference type="InterPro" id="IPR000182">
    <property type="entry name" value="GNAT_dom"/>
</dbReference>
<dbReference type="CDD" id="cd04301">
    <property type="entry name" value="NAT_SF"/>
    <property type="match status" value="1"/>
</dbReference>
<keyword evidence="2" id="KW-0012">Acyltransferase</keyword>
<dbReference type="PANTHER" id="PTHR43800">
    <property type="entry name" value="PEPTIDYL-LYSINE N-ACETYLTRANSFERASE YJAB"/>
    <property type="match status" value="1"/>
</dbReference>
<dbReference type="GO" id="GO:0016747">
    <property type="term" value="F:acyltransferase activity, transferring groups other than amino-acyl groups"/>
    <property type="evidence" value="ECO:0007669"/>
    <property type="project" value="InterPro"/>
</dbReference>
<dbReference type="HOGENOM" id="CLU_013985_21_0_11"/>